<proteinExistence type="predicted"/>
<feature type="compositionally biased region" description="Low complexity" evidence="2">
    <location>
        <begin position="912"/>
        <end position="929"/>
    </location>
</feature>
<dbReference type="PROSITE" id="PS51419">
    <property type="entry name" value="RAB"/>
    <property type="match status" value="1"/>
</dbReference>
<dbReference type="Gene3D" id="3.40.50.300">
    <property type="entry name" value="P-loop containing nucleotide triphosphate hydrolases"/>
    <property type="match status" value="1"/>
</dbReference>
<evidence type="ECO:0000259" key="3">
    <source>
        <dbReference type="PROSITE" id="PS50011"/>
    </source>
</evidence>
<dbReference type="SMART" id="SM00175">
    <property type="entry name" value="RAB"/>
    <property type="match status" value="1"/>
</dbReference>
<dbReference type="EMBL" id="LSRX01000005">
    <property type="protein sequence ID" value="OLQ15300.1"/>
    <property type="molecule type" value="Genomic_DNA"/>
</dbReference>
<dbReference type="NCBIfam" id="TIGR00231">
    <property type="entry name" value="small_GTP"/>
    <property type="match status" value="1"/>
</dbReference>
<feature type="region of interest" description="Disordered" evidence="2">
    <location>
        <begin position="756"/>
        <end position="831"/>
    </location>
</feature>
<feature type="region of interest" description="Disordered" evidence="2">
    <location>
        <begin position="874"/>
        <end position="933"/>
    </location>
</feature>
<feature type="compositionally biased region" description="Low complexity" evidence="2">
    <location>
        <begin position="787"/>
        <end position="800"/>
    </location>
</feature>
<accession>A0A1Q9F6I4</accession>
<dbReference type="SUPFAM" id="SSF52540">
    <property type="entry name" value="P-loop containing nucleoside triphosphate hydrolases"/>
    <property type="match status" value="1"/>
</dbReference>
<dbReference type="GO" id="GO:0003924">
    <property type="term" value="F:GTPase activity"/>
    <property type="evidence" value="ECO:0007669"/>
    <property type="project" value="InterPro"/>
</dbReference>
<dbReference type="GO" id="GO:0005525">
    <property type="term" value="F:GTP binding"/>
    <property type="evidence" value="ECO:0007669"/>
    <property type="project" value="InterPro"/>
</dbReference>
<dbReference type="Gene3D" id="1.10.510.10">
    <property type="entry name" value="Transferase(Phosphotransferase) domain 1"/>
    <property type="match status" value="1"/>
</dbReference>
<evidence type="ECO:0000313" key="4">
    <source>
        <dbReference type="EMBL" id="OLQ15300.1"/>
    </source>
</evidence>
<keyword evidence="1" id="KW-0547">Nucleotide-binding</keyword>
<reference evidence="4 5" key="1">
    <citation type="submission" date="2016-02" db="EMBL/GenBank/DDBJ databases">
        <title>Genome analysis of coral dinoflagellate symbionts highlights evolutionary adaptations to a symbiotic lifestyle.</title>
        <authorList>
            <person name="Aranda M."/>
            <person name="Li Y."/>
            <person name="Liew Y.J."/>
            <person name="Baumgarten S."/>
            <person name="Simakov O."/>
            <person name="Wilson M."/>
            <person name="Piel J."/>
            <person name="Ashoor H."/>
            <person name="Bougouffa S."/>
            <person name="Bajic V.B."/>
            <person name="Ryu T."/>
            <person name="Ravasi T."/>
            <person name="Bayer T."/>
            <person name="Micklem G."/>
            <person name="Kim H."/>
            <person name="Bhak J."/>
            <person name="Lajeunesse T.C."/>
            <person name="Voolstra C.R."/>
        </authorList>
    </citation>
    <scope>NUCLEOTIDE SEQUENCE [LARGE SCALE GENOMIC DNA]</scope>
    <source>
        <strain evidence="4 5">CCMP2467</strain>
    </source>
</reference>
<dbReference type="Proteomes" id="UP000186817">
    <property type="component" value="Unassembled WGS sequence"/>
</dbReference>
<dbReference type="GO" id="GO:0004672">
    <property type="term" value="F:protein kinase activity"/>
    <property type="evidence" value="ECO:0007669"/>
    <property type="project" value="InterPro"/>
</dbReference>
<name>A0A1Q9F6I4_SYMMI</name>
<dbReference type="OrthoDB" id="425277at2759"/>
<evidence type="ECO:0000313" key="5">
    <source>
        <dbReference type="Proteomes" id="UP000186817"/>
    </source>
</evidence>
<evidence type="ECO:0000256" key="2">
    <source>
        <dbReference type="SAM" id="MobiDB-lite"/>
    </source>
</evidence>
<feature type="domain" description="Protein kinase" evidence="3">
    <location>
        <begin position="327"/>
        <end position="611"/>
    </location>
</feature>
<keyword evidence="5" id="KW-1185">Reference proteome</keyword>
<dbReference type="SUPFAM" id="SSF56112">
    <property type="entry name" value="Protein kinase-like (PK-like)"/>
    <property type="match status" value="1"/>
</dbReference>
<comment type="caution">
    <text evidence="4">The sequence shown here is derived from an EMBL/GenBank/DDBJ whole genome shotgun (WGS) entry which is preliminary data.</text>
</comment>
<dbReference type="PROSITE" id="PS50011">
    <property type="entry name" value="PROTEIN_KINASE_DOM"/>
    <property type="match status" value="1"/>
</dbReference>
<dbReference type="InterPro" id="IPR001806">
    <property type="entry name" value="Small_GTPase"/>
</dbReference>
<dbReference type="SMART" id="SM00220">
    <property type="entry name" value="S_TKc"/>
    <property type="match status" value="1"/>
</dbReference>
<dbReference type="SMART" id="SM00174">
    <property type="entry name" value="RHO"/>
    <property type="match status" value="1"/>
</dbReference>
<dbReference type="SMART" id="SM00173">
    <property type="entry name" value="RAS"/>
    <property type="match status" value="1"/>
</dbReference>
<organism evidence="4 5">
    <name type="scientific">Symbiodinium microadriaticum</name>
    <name type="common">Dinoflagellate</name>
    <name type="synonym">Zooxanthella microadriatica</name>
    <dbReference type="NCBI Taxonomy" id="2951"/>
    <lineage>
        <taxon>Eukaryota</taxon>
        <taxon>Sar</taxon>
        <taxon>Alveolata</taxon>
        <taxon>Dinophyceae</taxon>
        <taxon>Suessiales</taxon>
        <taxon>Symbiodiniaceae</taxon>
        <taxon>Symbiodinium</taxon>
    </lineage>
</organism>
<dbReference type="InterPro" id="IPR000719">
    <property type="entry name" value="Prot_kinase_dom"/>
</dbReference>
<dbReference type="Pfam" id="PF00069">
    <property type="entry name" value="Pkinase"/>
    <property type="match status" value="1"/>
</dbReference>
<gene>
    <name evidence="4" type="primary">RAB5A</name>
    <name evidence="4" type="ORF">AK812_SmicGene504</name>
</gene>
<dbReference type="InterPro" id="IPR027417">
    <property type="entry name" value="P-loop_NTPase"/>
</dbReference>
<protein>
    <submittedName>
        <fullName evidence="4">Ras-related protein Rab-5A</fullName>
    </submittedName>
</protein>
<evidence type="ECO:0000256" key="1">
    <source>
        <dbReference type="ARBA" id="ARBA00022741"/>
    </source>
</evidence>
<dbReference type="InterPro" id="IPR008271">
    <property type="entry name" value="Ser/Thr_kinase_AS"/>
</dbReference>
<dbReference type="PANTHER" id="PTHR47978">
    <property type="match status" value="1"/>
</dbReference>
<dbReference type="AlphaFoldDB" id="A0A1Q9F6I4"/>
<feature type="compositionally biased region" description="Basic and acidic residues" evidence="2">
    <location>
        <begin position="759"/>
        <end position="768"/>
    </location>
</feature>
<dbReference type="InterPro" id="IPR005225">
    <property type="entry name" value="Small_GTP-bd"/>
</dbReference>
<dbReference type="FunFam" id="3.40.50.300:FF:001447">
    <property type="entry name" value="Ras-related protein Rab-1B"/>
    <property type="match status" value="1"/>
</dbReference>
<dbReference type="GO" id="GO:0005524">
    <property type="term" value="F:ATP binding"/>
    <property type="evidence" value="ECO:0007669"/>
    <property type="project" value="InterPro"/>
</dbReference>
<dbReference type="InterPro" id="IPR011009">
    <property type="entry name" value="Kinase-like_dom_sf"/>
</dbReference>
<dbReference type="PROSITE" id="PS00108">
    <property type="entry name" value="PROTEIN_KINASE_ST"/>
    <property type="match status" value="1"/>
</dbReference>
<dbReference type="Pfam" id="PF00071">
    <property type="entry name" value="Ras"/>
    <property type="match status" value="1"/>
</dbReference>
<sequence length="1095" mass="119915">MSFGRVSLALTAGCLRGSLAALHKAALLRLAKGGREMLGKSRGTTATVEKIDQALSEALARRTELHPQIWLRPWDLANLPPPPQRFGLNALKASIVPEPCEVMASAPQNVFHFKLVLLGDASVGKSLCFLGWHSHHSTKWSMTVECWLHGIHVLEYRKDAVRRGQRGVKAWTSGSDPLPTEGVARRNALEHLVQCVAEAHPPSMQQDLGEWSNDLQGLRRNSTAQQLFLCKDCIEWRASRPHVLAALLLADVHWAPVKPRHGLGQNDPSHIVLVAPRFTKSVHRTSRNGVQVWFLCVKGATSTVLQHFLFQLGRRGALRWELPDSFKISRDCQGQGGQGAVFSGITLLPTEADGINVLQDAKDFMQLQHVHDFAAVAAKVWTKASHDDVVKKEAQFMQAAAGHPNVSTLLGIFAASVRGSEEARPEIRWVMVMELYSGGDVHEHATSSKINRQSLTEIILGTTAALTHLHALKIVHRDVKAENIVVRDDHCVLIDYGIAAYVHDTRAMRECVGSPGYAAPEVVTGSEYNEKVDIFSLGVLLHFLIFKTLPFRGAGTKEILEETARCILRLPPLPTDEVFLEYVDMMKMLLEKRPKDRPSALECFHLTKDIIGPCCEAWPAFQISMAAMVKQGAVKDPQDPRINHFMHGSETGGPVQPVQHSDMSSVTRVLQSVARRAHDSSTHLVLRISTNVARGMRHVPEVFRNVGNSIQMSPVVSESLRLRSRIFSNASSQRSSTERSVDSVVAGAVQSDVQVVRHSQSEVVDRRRSGSGSDTPASRAAPRRRASSAAEASPPAAVASLVPERRALERSASSSEDSVRIGHDGPSPPQLEYELINSPMNSPEGSVEVMHYSQQEGAVPLPREIPSMLEPHQSEAHSQIVRSAPPPARSPQGADCVARLSDPVYPAPPASPSSSTSKRGRKSTTSARSLSRGLVDGVRRSLSAVSRVFRKNLSSLPPIAAAEMQEHGSGEPEVMPRSCLVVRFAKGEFYEYQEPTIGAAFMTQTVNLNAEVVKFEIWDTAGQERYKSLAPMYYRGAAAAVIVFDITAKESFEAAKGWVQELQNTDTLIALAGNKADLAATRAVDTEMFEKSENA</sequence>